<proteinExistence type="predicted"/>
<dbReference type="InParanoid" id="L2GV75"/>
<organism evidence="3 4">
    <name type="scientific">Vavraia culicis (isolate floridensis)</name>
    <name type="common">Microsporidian parasite</name>
    <dbReference type="NCBI Taxonomy" id="948595"/>
    <lineage>
        <taxon>Eukaryota</taxon>
        <taxon>Fungi</taxon>
        <taxon>Fungi incertae sedis</taxon>
        <taxon>Microsporidia</taxon>
        <taxon>Pleistophoridae</taxon>
        <taxon>Vavraia</taxon>
    </lineage>
</organism>
<keyword evidence="2" id="KW-1133">Transmembrane helix</keyword>
<feature type="region of interest" description="Disordered" evidence="1">
    <location>
        <begin position="83"/>
        <end position="116"/>
    </location>
</feature>
<dbReference type="EMBL" id="GL877427">
    <property type="protein sequence ID" value="ELA46990.1"/>
    <property type="molecule type" value="Genomic_DNA"/>
</dbReference>
<dbReference type="RefSeq" id="XP_008074539.1">
    <property type="nucleotide sequence ID" value="XM_008076348.1"/>
</dbReference>
<protein>
    <submittedName>
        <fullName evidence="3">Uncharacterized protein</fullName>
    </submittedName>
</protein>
<dbReference type="VEuPathDB" id="MicrosporidiaDB:VCUG_01521"/>
<reference evidence="4" key="1">
    <citation type="submission" date="2011-03" db="EMBL/GenBank/DDBJ databases">
        <title>The genome sequence of Vavraia culicis strain floridensis.</title>
        <authorList>
            <consortium name="The Broad Institute Genome Sequencing Platform"/>
            <person name="Cuomo C."/>
            <person name="Becnel J."/>
            <person name="Sanscrainte N."/>
            <person name="Young S.K."/>
            <person name="Zeng Q."/>
            <person name="Gargeya S."/>
            <person name="Fitzgerald M."/>
            <person name="Haas B."/>
            <person name="Abouelleil A."/>
            <person name="Alvarado L."/>
            <person name="Arachchi H.M."/>
            <person name="Berlin A."/>
            <person name="Chapman S.B."/>
            <person name="Gearin G."/>
            <person name="Goldberg J."/>
            <person name="Griggs A."/>
            <person name="Gujja S."/>
            <person name="Hansen M."/>
            <person name="Heiman D."/>
            <person name="Howarth C."/>
            <person name="Larimer J."/>
            <person name="Lui A."/>
            <person name="MacDonald P.J.P."/>
            <person name="McCowen C."/>
            <person name="Montmayeur A."/>
            <person name="Murphy C."/>
            <person name="Neiman D."/>
            <person name="Pearson M."/>
            <person name="Priest M."/>
            <person name="Roberts A."/>
            <person name="Saif S."/>
            <person name="Shea T."/>
            <person name="Sisk P."/>
            <person name="Stolte C."/>
            <person name="Sykes S."/>
            <person name="Wortman J."/>
            <person name="Nusbaum C."/>
            <person name="Birren B."/>
        </authorList>
    </citation>
    <scope>NUCLEOTIDE SEQUENCE [LARGE SCALE GENOMIC DNA]</scope>
    <source>
        <strain evidence="4">floridensis</strain>
    </source>
</reference>
<feature type="transmembrane region" description="Helical" evidence="2">
    <location>
        <begin position="54"/>
        <end position="73"/>
    </location>
</feature>
<gene>
    <name evidence="3" type="ORF">VCUG_01521</name>
</gene>
<keyword evidence="4" id="KW-1185">Reference proteome</keyword>
<sequence>MLNVELLELDEESYVRPSEHTNGYAGDFSAPSMQYEEKWSIFDFSGNTTNFCTFLLVISALFAALWCSVYYLMKICENVMNKRQRSRARHESKDMVRQKESKEHSSDHNQVRGALCSKPVNVTTSLADWCDEDTESDYESCNDK</sequence>
<accession>L2GV75</accession>
<dbReference type="OrthoDB" id="10271338at2759"/>
<evidence type="ECO:0000256" key="1">
    <source>
        <dbReference type="SAM" id="MobiDB-lite"/>
    </source>
</evidence>
<feature type="compositionally biased region" description="Basic and acidic residues" evidence="1">
    <location>
        <begin position="89"/>
        <end position="110"/>
    </location>
</feature>
<dbReference type="AlphaFoldDB" id="L2GV75"/>
<dbReference type="GeneID" id="19879397"/>
<keyword evidence="2" id="KW-0812">Transmembrane</keyword>
<dbReference type="Proteomes" id="UP000011081">
    <property type="component" value="Unassembled WGS sequence"/>
</dbReference>
<evidence type="ECO:0000313" key="4">
    <source>
        <dbReference type="Proteomes" id="UP000011081"/>
    </source>
</evidence>
<evidence type="ECO:0000313" key="3">
    <source>
        <dbReference type="EMBL" id="ELA46990.1"/>
    </source>
</evidence>
<name>L2GV75_VAVCU</name>
<evidence type="ECO:0000256" key="2">
    <source>
        <dbReference type="SAM" id="Phobius"/>
    </source>
</evidence>
<keyword evidence="2" id="KW-0472">Membrane</keyword>
<dbReference type="HOGENOM" id="CLU_1797905_0_0_1"/>
<dbReference type="OMA" id="WVEDEES"/>